<evidence type="ECO:0000313" key="6">
    <source>
        <dbReference type="EMBL" id="QYA10855.1"/>
    </source>
</evidence>
<evidence type="ECO:0000256" key="5">
    <source>
        <dbReference type="SAM" id="Phobius"/>
    </source>
</evidence>
<keyword evidence="3 5" id="KW-1133">Transmembrane helix</keyword>
<feature type="transmembrane region" description="Helical" evidence="5">
    <location>
        <begin position="29"/>
        <end position="52"/>
    </location>
</feature>
<dbReference type="InterPro" id="IPR007792">
    <property type="entry name" value="T4SS_VirB3/TrbD/AvhB"/>
</dbReference>
<reference evidence="6 7" key="1">
    <citation type="submission" date="2021-03" db="EMBL/GenBank/DDBJ databases">
        <title>Rapid diversification of plasmids in a genus of pathogenic and nitrogen fixing bacteria.</title>
        <authorList>
            <person name="Weisberg A.J."/>
            <person name="Miller M."/>
            <person name="Ream W."/>
            <person name="Grunwald N.J."/>
            <person name="Chang J.H."/>
        </authorList>
    </citation>
    <scope>NUCLEOTIDE SEQUENCE [LARGE SCALE GENOMIC DNA]</scope>
    <source>
        <strain evidence="6 7">AF3.44</strain>
        <plasmid evidence="6 7">unnamed2</plasmid>
    </source>
</reference>
<comment type="subcellular location">
    <subcellularLocation>
        <location evidence="1">Membrane</location>
    </subcellularLocation>
</comment>
<evidence type="ECO:0000313" key="7">
    <source>
        <dbReference type="Proteomes" id="UP000826513"/>
    </source>
</evidence>
<organism evidence="6 7">
    <name type="scientific">Agrobacterium larrymoorei</name>
    <dbReference type="NCBI Taxonomy" id="160699"/>
    <lineage>
        <taxon>Bacteria</taxon>
        <taxon>Pseudomonadati</taxon>
        <taxon>Pseudomonadota</taxon>
        <taxon>Alphaproteobacteria</taxon>
        <taxon>Hyphomicrobiales</taxon>
        <taxon>Rhizobiaceae</taxon>
        <taxon>Rhizobium/Agrobacterium group</taxon>
        <taxon>Agrobacterium</taxon>
    </lineage>
</organism>
<evidence type="ECO:0000256" key="1">
    <source>
        <dbReference type="ARBA" id="ARBA00004370"/>
    </source>
</evidence>
<geneLocation type="plasmid" evidence="6 7">
    <name>unnamed2</name>
</geneLocation>
<dbReference type="Pfam" id="PF05101">
    <property type="entry name" value="VirB3"/>
    <property type="match status" value="1"/>
</dbReference>
<dbReference type="RefSeq" id="WP_174051842.1">
    <property type="nucleotide sequence ID" value="NZ_CP072171.1"/>
</dbReference>
<protein>
    <submittedName>
        <fullName evidence="6">Type IV secretion system protein VirB3</fullName>
    </submittedName>
</protein>
<evidence type="ECO:0000256" key="2">
    <source>
        <dbReference type="ARBA" id="ARBA00022692"/>
    </source>
</evidence>
<name>A0ABX8TCY5_9HYPH</name>
<keyword evidence="4 5" id="KW-0472">Membrane</keyword>
<sequence>MKDDDKLNEDILFLACTRPAMWAGVTMEAVFIIIILTGLIFLAGGSLLYLLVGAFIYAACRAICANDPNQFSIIFAWAKTKLRCRTRVYWGASSVSPLRVGKARNWREMHKIEVQS</sequence>
<keyword evidence="6" id="KW-0614">Plasmid</keyword>
<dbReference type="EMBL" id="CP072171">
    <property type="protein sequence ID" value="QYA10855.1"/>
    <property type="molecule type" value="Genomic_DNA"/>
</dbReference>
<keyword evidence="7" id="KW-1185">Reference proteome</keyword>
<evidence type="ECO:0000256" key="3">
    <source>
        <dbReference type="ARBA" id="ARBA00022989"/>
    </source>
</evidence>
<keyword evidence="2 5" id="KW-0812">Transmembrane</keyword>
<dbReference type="Proteomes" id="UP000826513">
    <property type="component" value="Plasmid unnamed2"/>
</dbReference>
<gene>
    <name evidence="6" type="ORF">J5285_25860</name>
</gene>
<evidence type="ECO:0000256" key="4">
    <source>
        <dbReference type="ARBA" id="ARBA00023136"/>
    </source>
</evidence>
<proteinExistence type="predicted"/>
<accession>A0ABX8TCY5</accession>